<name>A0A382WWX2_9ZZZZ</name>
<evidence type="ECO:0000313" key="2">
    <source>
        <dbReference type="EMBL" id="SVD63406.1"/>
    </source>
</evidence>
<proteinExistence type="predicted"/>
<dbReference type="GO" id="GO:0003908">
    <property type="term" value="F:methylated-DNA-[protein]-cysteine S-methyltransferase activity"/>
    <property type="evidence" value="ECO:0007669"/>
    <property type="project" value="InterPro"/>
</dbReference>
<dbReference type="SUPFAM" id="SSF53155">
    <property type="entry name" value="Methylated DNA-protein cysteine methyltransferase domain"/>
    <property type="match status" value="1"/>
</dbReference>
<feature type="domain" description="Methylguanine DNA methyltransferase ribonuclease-like" evidence="1">
    <location>
        <begin position="14"/>
        <end position="89"/>
    </location>
</feature>
<dbReference type="GO" id="GO:0006281">
    <property type="term" value="P:DNA repair"/>
    <property type="evidence" value="ECO:0007669"/>
    <property type="project" value="InterPro"/>
</dbReference>
<feature type="non-terminal residue" evidence="2">
    <location>
        <position position="1"/>
    </location>
</feature>
<reference evidence="2" key="1">
    <citation type="submission" date="2018-05" db="EMBL/GenBank/DDBJ databases">
        <authorList>
            <person name="Lanie J.A."/>
            <person name="Ng W.-L."/>
            <person name="Kazmierczak K.M."/>
            <person name="Andrzejewski T.M."/>
            <person name="Davidsen T.M."/>
            <person name="Wayne K.J."/>
            <person name="Tettelin H."/>
            <person name="Glass J.I."/>
            <person name="Rusch D."/>
            <person name="Podicherti R."/>
            <person name="Tsui H.-C.T."/>
            <person name="Winkler M.E."/>
        </authorList>
    </citation>
    <scope>NUCLEOTIDE SEQUENCE</scope>
</reference>
<dbReference type="AlphaFoldDB" id="A0A382WWX2"/>
<dbReference type="InterPro" id="IPR008332">
    <property type="entry name" value="MethylG_MeTrfase_N"/>
</dbReference>
<accession>A0A382WWX2</accession>
<sequence>VILYLDVNSYVIEYTIIDSPIGKLLLAKSEKGLNHIIFEYQIPQFESIILKRFPGETIVRDNNMLSDVVHQLNQYFLNKRKSFDLKLNLIMPPFHQKVLMAVKG</sequence>
<dbReference type="InterPro" id="IPR036631">
    <property type="entry name" value="MGMT_N_sf"/>
</dbReference>
<dbReference type="Gene3D" id="3.30.160.70">
    <property type="entry name" value="Methylated DNA-protein cysteine methyltransferase domain"/>
    <property type="match status" value="1"/>
</dbReference>
<feature type="non-terminal residue" evidence="2">
    <location>
        <position position="104"/>
    </location>
</feature>
<dbReference type="EMBL" id="UINC01163216">
    <property type="protein sequence ID" value="SVD63406.1"/>
    <property type="molecule type" value="Genomic_DNA"/>
</dbReference>
<protein>
    <recommendedName>
        <fullName evidence="1">Methylguanine DNA methyltransferase ribonuclease-like domain-containing protein</fullName>
    </recommendedName>
</protein>
<gene>
    <name evidence="2" type="ORF">METZ01_LOCUS416260</name>
</gene>
<organism evidence="2">
    <name type="scientific">marine metagenome</name>
    <dbReference type="NCBI Taxonomy" id="408172"/>
    <lineage>
        <taxon>unclassified sequences</taxon>
        <taxon>metagenomes</taxon>
        <taxon>ecological metagenomes</taxon>
    </lineage>
</organism>
<evidence type="ECO:0000259" key="1">
    <source>
        <dbReference type="Pfam" id="PF02870"/>
    </source>
</evidence>
<dbReference type="Pfam" id="PF02870">
    <property type="entry name" value="Methyltransf_1N"/>
    <property type="match status" value="1"/>
</dbReference>